<dbReference type="AlphaFoldDB" id="A0AAD9J523"/>
<proteinExistence type="predicted"/>
<keyword evidence="2" id="KW-1185">Reference proteome</keyword>
<accession>A0AAD9J523</accession>
<gene>
    <name evidence="1" type="ORF">NP493_3637g00002</name>
</gene>
<comment type="caution">
    <text evidence="1">The sequence shown here is derived from an EMBL/GenBank/DDBJ whole genome shotgun (WGS) entry which is preliminary data.</text>
</comment>
<protein>
    <submittedName>
        <fullName evidence="1">Uncharacterized protein</fullName>
    </submittedName>
</protein>
<evidence type="ECO:0000313" key="1">
    <source>
        <dbReference type="EMBL" id="KAK2146569.1"/>
    </source>
</evidence>
<reference evidence="1" key="1">
    <citation type="journal article" date="2023" name="Mol. Biol. Evol.">
        <title>Third-Generation Sequencing Reveals the Adaptive Role of the Epigenome in Three Deep-Sea Polychaetes.</title>
        <authorList>
            <person name="Perez M."/>
            <person name="Aroh O."/>
            <person name="Sun Y."/>
            <person name="Lan Y."/>
            <person name="Juniper S.K."/>
            <person name="Young C.R."/>
            <person name="Angers B."/>
            <person name="Qian P.Y."/>
        </authorList>
    </citation>
    <scope>NUCLEOTIDE SEQUENCE</scope>
    <source>
        <strain evidence="1">R07B-5</strain>
    </source>
</reference>
<organism evidence="1 2">
    <name type="scientific">Ridgeia piscesae</name>
    <name type="common">Tubeworm</name>
    <dbReference type="NCBI Taxonomy" id="27915"/>
    <lineage>
        <taxon>Eukaryota</taxon>
        <taxon>Metazoa</taxon>
        <taxon>Spiralia</taxon>
        <taxon>Lophotrochozoa</taxon>
        <taxon>Annelida</taxon>
        <taxon>Polychaeta</taxon>
        <taxon>Sedentaria</taxon>
        <taxon>Canalipalpata</taxon>
        <taxon>Sabellida</taxon>
        <taxon>Siboglinidae</taxon>
        <taxon>Ridgeia</taxon>
    </lineage>
</organism>
<dbReference type="Proteomes" id="UP001209878">
    <property type="component" value="Unassembled WGS sequence"/>
</dbReference>
<sequence length="108" mass="12063">MTLHCGQPPGICSFDVTTVFPDMANDPRCHDYCDDPRCHDYCDSRHQQSQDPYQPFPTAGAEDHADFARVPLKVALGSAACSGSCDWRNFPNLVNRHRYVLGSHLSHS</sequence>
<evidence type="ECO:0000313" key="2">
    <source>
        <dbReference type="Proteomes" id="UP001209878"/>
    </source>
</evidence>
<dbReference type="EMBL" id="JAODUO010003622">
    <property type="protein sequence ID" value="KAK2146569.1"/>
    <property type="molecule type" value="Genomic_DNA"/>
</dbReference>
<name>A0AAD9J523_RIDPI</name>